<keyword evidence="3" id="KW-0732">Signal</keyword>
<dbReference type="AlphaFoldDB" id="A0A4Q9B1N4"/>
<evidence type="ECO:0000313" key="5">
    <source>
        <dbReference type="Proteomes" id="UP000292858"/>
    </source>
</evidence>
<evidence type="ECO:0000313" key="4">
    <source>
        <dbReference type="EMBL" id="TBH17514.1"/>
    </source>
</evidence>
<reference evidence="4 5" key="1">
    <citation type="submission" date="2019-02" db="EMBL/GenBank/DDBJ databases">
        <title>Thermus sp. a novel from hot spring.</title>
        <authorList>
            <person name="Zhao Z."/>
        </authorList>
    </citation>
    <scope>NUCLEOTIDE SEQUENCE [LARGE SCALE GENOMIC DNA]</scope>
    <source>
        <strain evidence="4 5">CFH 72773T</strain>
    </source>
</reference>
<evidence type="ECO:0008006" key="6">
    <source>
        <dbReference type="Google" id="ProtNLM"/>
    </source>
</evidence>
<name>A0A4Q9B1N4_9DEIN</name>
<keyword evidence="2" id="KW-1133">Transmembrane helix</keyword>
<keyword evidence="5" id="KW-1185">Reference proteome</keyword>
<feature type="chain" id="PRO_5020948078" description="CPBP family intramembrane metalloprotease" evidence="3">
    <location>
        <begin position="18"/>
        <end position="559"/>
    </location>
</feature>
<gene>
    <name evidence="4" type="ORF">ETP66_09010</name>
</gene>
<feature type="compositionally biased region" description="Pro residues" evidence="1">
    <location>
        <begin position="234"/>
        <end position="265"/>
    </location>
</feature>
<evidence type="ECO:0000256" key="3">
    <source>
        <dbReference type="SAM" id="SignalP"/>
    </source>
</evidence>
<feature type="signal peptide" evidence="3">
    <location>
        <begin position="1"/>
        <end position="17"/>
    </location>
</feature>
<evidence type="ECO:0000256" key="1">
    <source>
        <dbReference type="SAM" id="MobiDB-lite"/>
    </source>
</evidence>
<accession>A0A4Q9B1N4</accession>
<feature type="transmembrane region" description="Helical" evidence="2">
    <location>
        <begin position="499"/>
        <end position="520"/>
    </location>
</feature>
<evidence type="ECO:0000256" key="2">
    <source>
        <dbReference type="SAM" id="Phobius"/>
    </source>
</evidence>
<dbReference type="OrthoDB" id="29551at2"/>
<dbReference type="Proteomes" id="UP000292858">
    <property type="component" value="Unassembled WGS sequence"/>
</dbReference>
<feature type="transmembrane region" description="Helical" evidence="2">
    <location>
        <begin position="421"/>
        <end position="440"/>
    </location>
</feature>
<dbReference type="RefSeq" id="WP_130842304.1">
    <property type="nucleotide sequence ID" value="NZ_SIJL01000011.1"/>
</dbReference>
<keyword evidence="2" id="KW-0472">Membrane</keyword>
<sequence>MRGWLALVLAFGLSALAAPLATLYDGLEEALRQVRPEDPSRTLAALDRAQGVLRQGEGLPPVIRDAALANLQEARQAALRRSSADLEARLFLVRHLVGKALYDGYLQAQGAEGEALLARLARATDLPQEAVAEVRGLPPEEARRRLEARYLQLLAQDLNRTLGAASRPEAYLALARAYARYLVVQDSPQSPLRAQEFVRALARISAGEEFRPEVRELRERVLAWRTALLQAPGVPAPPAPRAQAPTPAPPTVTPRTPPPGAPPSGPEAEALLTPALREEIGFLPLPEEVALELGLALQRLAIPSVVDWLGVVNEVRSSLAIALLHVQSGDPAWARTQLRYAHEQYRLLIQPVARTYAPELAERADRLFLRTEGALGLRTVDLAVLLGEMQEIEERLFGNTQGLWHALQVQVQLLTLGLPRAVFFLLAAALAFFPLYLIRLTFGGRNVYWNLLGLAFLFLVLPILAEGLSYLGSVLAEHGGLPLLAALANLSIAQALVPYLAWGLTVFLVVALAGAGLRGIAAQFGLLKERGAEVAAGGWEERASTGLTSETIVEWDEEF</sequence>
<keyword evidence="2" id="KW-0812">Transmembrane</keyword>
<dbReference type="EMBL" id="SIJL01000011">
    <property type="protein sequence ID" value="TBH17514.1"/>
    <property type="molecule type" value="Genomic_DNA"/>
</dbReference>
<feature type="region of interest" description="Disordered" evidence="1">
    <location>
        <begin position="233"/>
        <end position="268"/>
    </location>
</feature>
<comment type="caution">
    <text evidence="4">The sequence shown here is derived from an EMBL/GenBank/DDBJ whole genome shotgun (WGS) entry which is preliminary data.</text>
</comment>
<organism evidence="4 5">
    <name type="scientific">Thermus thermamylovorans</name>
    <dbReference type="NCBI Taxonomy" id="2509362"/>
    <lineage>
        <taxon>Bacteria</taxon>
        <taxon>Thermotogati</taxon>
        <taxon>Deinococcota</taxon>
        <taxon>Deinococci</taxon>
        <taxon>Thermales</taxon>
        <taxon>Thermaceae</taxon>
        <taxon>Thermus</taxon>
    </lineage>
</organism>
<feature type="transmembrane region" description="Helical" evidence="2">
    <location>
        <begin position="447"/>
        <end position="465"/>
    </location>
</feature>
<proteinExistence type="predicted"/>
<protein>
    <recommendedName>
        <fullName evidence="6">CPBP family intramembrane metalloprotease</fullName>
    </recommendedName>
</protein>